<comment type="caution">
    <text evidence="1">The sequence shown here is derived from an EMBL/GenBank/DDBJ whole genome shotgun (WGS) entry which is preliminary data.</text>
</comment>
<evidence type="ECO:0000313" key="1">
    <source>
        <dbReference type="EMBL" id="TYB74063.1"/>
    </source>
</evidence>
<sequence>MSSAMGQSKIPSAESQINTSLLACPEMYQEHAKVLGYNQKGELITLREGTNEIICLSDNPNKDGISVSCYSDKLEAYMARGRELLAEGKTELEKREIRKQEIDAGTLSMTKVPAAVYVLTAAQDDLDFETGALKNSNIRYVLYKPYMTAAETGLPTQPGLPGMPWLMDADTHRSHVMISPPKAK</sequence>
<dbReference type="AlphaFoldDB" id="A0A5D0QXX3"/>
<accession>A0A5D0QXX3</accession>
<organism evidence="1 2">
    <name type="scientific">Bizionia myxarmorum</name>
    <dbReference type="NCBI Taxonomy" id="291186"/>
    <lineage>
        <taxon>Bacteria</taxon>
        <taxon>Pseudomonadati</taxon>
        <taxon>Bacteroidota</taxon>
        <taxon>Flavobacteriia</taxon>
        <taxon>Flavobacteriales</taxon>
        <taxon>Flavobacteriaceae</taxon>
        <taxon>Bizionia</taxon>
    </lineage>
</organism>
<dbReference type="EMBL" id="VSKK01000006">
    <property type="protein sequence ID" value="TYB74063.1"/>
    <property type="molecule type" value="Genomic_DNA"/>
</dbReference>
<protein>
    <submittedName>
        <fullName evidence="1">Uncharacterized protein</fullName>
    </submittedName>
</protein>
<proteinExistence type="predicted"/>
<gene>
    <name evidence="1" type="ORF">ES674_14615</name>
</gene>
<name>A0A5D0QXX3_9FLAO</name>
<dbReference type="Proteomes" id="UP000323720">
    <property type="component" value="Unassembled WGS sequence"/>
</dbReference>
<keyword evidence="2" id="KW-1185">Reference proteome</keyword>
<evidence type="ECO:0000313" key="2">
    <source>
        <dbReference type="Proteomes" id="UP000323720"/>
    </source>
</evidence>
<dbReference type="OrthoDB" id="9793669at2"/>
<reference evidence="1 2" key="1">
    <citation type="submission" date="2019-08" db="EMBL/GenBank/DDBJ databases">
        <title>Genomes of Antarctic Bizionia species.</title>
        <authorList>
            <person name="Bowman J.P."/>
        </authorList>
    </citation>
    <scope>NUCLEOTIDE SEQUENCE [LARGE SCALE GENOMIC DNA]</scope>
    <source>
        <strain evidence="1 2">ADA-4</strain>
    </source>
</reference>